<keyword evidence="3" id="KW-1185">Reference proteome</keyword>
<evidence type="ECO:0000313" key="3">
    <source>
        <dbReference type="Proteomes" id="UP001501576"/>
    </source>
</evidence>
<gene>
    <name evidence="2" type="ORF">GCM10010390_73890</name>
</gene>
<evidence type="ECO:0000313" key="2">
    <source>
        <dbReference type="EMBL" id="GAA0560826.1"/>
    </source>
</evidence>
<feature type="region of interest" description="Disordered" evidence="1">
    <location>
        <begin position="1"/>
        <end position="52"/>
    </location>
</feature>
<dbReference type="EMBL" id="BAAABZ010000075">
    <property type="protein sequence ID" value="GAA0560826.1"/>
    <property type="molecule type" value="Genomic_DNA"/>
</dbReference>
<comment type="caution">
    <text evidence="2">The sequence shown here is derived from an EMBL/GenBank/DDBJ whole genome shotgun (WGS) entry which is preliminary data.</text>
</comment>
<reference evidence="2 3" key="1">
    <citation type="journal article" date="2019" name="Int. J. Syst. Evol. Microbiol.">
        <title>The Global Catalogue of Microorganisms (GCM) 10K type strain sequencing project: providing services to taxonomists for standard genome sequencing and annotation.</title>
        <authorList>
            <consortium name="The Broad Institute Genomics Platform"/>
            <consortium name="The Broad Institute Genome Sequencing Center for Infectious Disease"/>
            <person name="Wu L."/>
            <person name="Ma J."/>
        </authorList>
    </citation>
    <scope>NUCLEOTIDE SEQUENCE [LARGE SCALE GENOMIC DNA]</scope>
    <source>
        <strain evidence="2 3">JCM 5052</strain>
    </source>
</reference>
<evidence type="ECO:0000256" key="1">
    <source>
        <dbReference type="SAM" id="MobiDB-lite"/>
    </source>
</evidence>
<dbReference type="Proteomes" id="UP001501576">
    <property type="component" value="Unassembled WGS sequence"/>
</dbReference>
<proteinExistence type="predicted"/>
<organism evidence="2 3">
    <name type="scientific">Streptomyces mordarskii</name>
    <dbReference type="NCBI Taxonomy" id="1226758"/>
    <lineage>
        <taxon>Bacteria</taxon>
        <taxon>Bacillati</taxon>
        <taxon>Actinomycetota</taxon>
        <taxon>Actinomycetes</taxon>
        <taxon>Kitasatosporales</taxon>
        <taxon>Streptomycetaceae</taxon>
        <taxon>Streptomyces</taxon>
    </lineage>
</organism>
<name>A0ABN1E8G0_9ACTN</name>
<sequence length="52" mass="5348">MIHSSHGPVKTLRPVLHTRLADPPTPPGRSGTPAVTGADSKRKPAVGVAGDR</sequence>
<accession>A0ABN1E8G0</accession>
<protein>
    <submittedName>
        <fullName evidence="2">Uncharacterized protein</fullName>
    </submittedName>
</protein>